<dbReference type="EMBL" id="CP002798">
    <property type="protein sequence ID" value="AEG50191.1"/>
    <property type="molecule type" value="Genomic_DNA"/>
</dbReference>
<gene>
    <name evidence="3" type="ORF">Sphch_2543</name>
</gene>
<dbReference type="PANTHER" id="PTHR42760">
    <property type="entry name" value="SHORT-CHAIN DEHYDROGENASES/REDUCTASES FAMILY MEMBER"/>
    <property type="match status" value="1"/>
</dbReference>
<evidence type="ECO:0000256" key="1">
    <source>
        <dbReference type="ARBA" id="ARBA00006484"/>
    </source>
</evidence>
<dbReference type="STRING" id="690566.Sphch_2543"/>
<organism evidence="3 4">
    <name type="scientific">Sphingobium chlorophenolicum L-1</name>
    <dbReference type="NCBI Taxonomy" id="690566"/>
    <lineage>
        <taxon>Bacteria</taxon>
        <taxon>Pseudomonadati</taxon>
        <taxon>Pseudomonadota</taxon>
        <taxon>Alphaproteobacteria</taxon>
        <taxon>Sphingomonadales</taxon>
        <taxon>Sphingomonadaceae</taxon>
        <taxon>Sphingobium</taxon>
    </lineage>
</organism>
<dbReference type="EC" id="1.1.1.100" evidence="3"/>
<keyword evidence="4" id="KW-1185">Reference proteome</keyword>
<name>F6EZ98_SPHCR</name>
<sequence length="258" mass="27399">MPVLEDVFSLADQVAIVTGAASGLGRVFAYALAGAGADVALLDINGKGLHETAEHVRSLGRKAYAYTVDVADEIQVLAAFVELEKAAGHIDILVNNAGVGQAYQGMIHEYPSSEWHRLIDVNLNSVFYCSREALKRMVARRKGKIINISSIWGLVGGGFVRAGGYATTKGAIVNLTREMALEYAPYGIQINAICPGFHRTGLGNFDDPEFAQLMTSHTPAGRVAEADELQGTVIYLASSASSFMCGSIIAVDGGFLSQ</sequence>
<evidence type="ECO:0000313" key="3">
    <source>
        <dbReference type="EMBL" id="AEG50191.1"/>
    </source>
</evidence>
<reference evidence="3 4" key="1">
    <citation type="submission" date="2011-05" db="EMBL/GenBank/DDBJ databases">
        <title>Complete sequence of chromosome 1 of Sphingobium chlorophenolicum L-1.</title>
        <authorList>
            <consortium name="US DOE Joint Genome Institute"/>
            <person name="Lucas S."/>
            <person name="Han J."/>
            <person name="Lapidus A."/>
            <person name="Cheng J.-F."/>
            <person name="Goodwin L."/>
            <person name="Pitluck S."/>
            <person name="Peters L."/>
            <person name="Daligault H."/>
            <person name="Han C."/>
            <person name="Tapia R."/>
            <person name="Land M."/>
            <person name="Hauser L."/>
            <person name="Kyrpides N."/>
            <person name="Ivanova N."/>
            <person name="Pagani I."/>
            <person name="Turner P."/>
            <person name="Copley S."/>
            <person name="Woyke T."/>
        </authorList>
    </citation>
    <scope>NUCLEOTIDE SEQUENCE [LARGE SCALE GENOMIC DNA]</scope>
    <source>
        <strain evidence="3 4">L-1</strain>
    </source>
</reference>
<dbReference type="GO" id="GO:0018502">
    <property type="term" value="F:2,5-dichloro-2,5-cyclohexadiene-1,4-diol dehydrogenase activity"/>
    <property type="evidence" value="ECO:0007669"/>
    <property type="project" value="RHEA"/>
</dbReference>
<dbReference type="PANTHER" id="PTHR42760:SF124">
    <property type="entry name" value="SHORT-CHAIN DEHYDROGENASE_REDUCTASE"/>
    <property type="match status" value="1"/>
</dbReference>
<dbReference type="Pfam" id="PF13561">
    <property type="entry name" value="adh_short_C2"/>
    <property type="match status" value="1"/>
</dbReference>
<dbReference type="Gene3D" id="3.40.50.720">
    <property type="entry name" value="NAD(P)-binding Rossmann-like Domain"/>
    <property type="match status" value="1"/>
</dbReference>
<dbReference type="InterPro" id="IPR002347">
    <property type="entry name" value="SDR_fam"/>
</dbReference>
<dbReference type="HOGENOM" id="CLU_010194_1_1_5"/>
<dbReference type="PRINTS" id="PR00080">
    <property type="entry name" value="SDRFAMILY"/>
</dbReference>
<keyword evidence="3" id="KW-0560">Oxidoreductase</keyword>
<proteinExistence type="inferred from homology"/>
<comment type="catalytic activity">
    <reaction evidence="2">
        <text>2,5-dichlorocyclohexa-2,5-dien-1,4-diol + NAD(+) = 2,5-dichlorohydroquinone + NADH + H(+)</text>
        <dbReference type="Rhea" id="RHEA:15741"/>
        <dbReference type="ChEBI" id="CHEBI:15378"/>
        <dbReference type="ChEBI" id="CHEBI:27545"/>
        <dbReference type="ChEBI" id="CHEBI:28975"/>
        <dbReference type="ChEBI" id="CHEBI:57540"/>
        <dbReference type="ChEBI" id="CHEBI:57945"/>
    </reaction>
</comment>
<dbReference type="KEGG" id="sch:Sphch_2543"/>
<dbReference type="GO" id="GO:0004316">
    <property type="term" value="F:3-oxoacyl-[acyl-carrier-protein] reductase (NADPH) activity"/>
    <property type="evidence" value="ECO:0007669"/>
    <property type="project" value="UniProtKB-EC"/>
</dbReference>
<evidence type="ECO:0000256" key="2">
    <source>
        <dbReference type="ARBA" id="ARBA00051383"/>
    </source>
</evidence>
<dbReference type="AlphaFoldDB" id="F6EZ98"/>
<protein>
    <submittedName>
        <fullName evidence="3">3-oxoacyl-(Acyl-carrier-protein) reductase</fullName>
        <ecNumber evidence="3">1.1.1.100</ecNumber>
    </submittedName>
</protein>
<evidence type="ECO:0000313" key="4">
    <source>
        <dbReference type="Proteomes" id="UP000007150"/>
    </source>
</evidence>
<dbReference type="RefSeq" id="WP_013848428.1">
    <property type="nucleotide sequence ID" value="NC_015593.1"/>
</dbReference>
<dbReference type="PRINTS" id="PR00081">
    <property type="entry name" value="GDHRDH"/>
</dbReference>
<comment type="similarity">
    <text evidence="1">Belongs to the short-chain dehydrogenases/reductases (SDR) family.</text>
</comment>
<accession>F6EZ98</accession>
<dbReference type="FunFam" id="3.40.50.720:FF:000084">
    <property type="entry name" value="Short-chain dehydrogenase reductase"/>
    <property type="match status" value="1"/>
</dbReference>
<dbReference type="InterPro" id="IPR036291">
    <property type="entry name" value="NAD(P)-bd_dom_sf"/>
</dbReference>
<dbReference type="Proteomes" id="UP000007150">
    <property type="component" value="Chromosome 1"/>
</dbReference>
<dbReference type="SUPFAM" id="SSF51735">
    <property type="entry name" value="NAD(P)-binding Rossmann-fold domains"/>
    <property type="match status" value="1"/>
</dbReference>